<dbReference type="Proteomes" id="UP000195755">
    <property type="component" value="Chromosome"/>
</dbReference>
<dbReference type="Pfam" id="PF13672">
    <property type="entry name" value="PP2C_2"/>
    <property type="match status" value="1"/>
</dbReference>
<feature type="compositionally biased region" description="Basic and acidic residues" evidence="1">
    <location>
        <begin position="13"/>
        <end position="22"/>
    </location>
</feature>
<feature type="compositionally biased region" description="Pro residues" evidence="1">
    <location>
        <begin position="525"/>
        <end position="535"/>
    </location>
</feature>
<feature type="compositionally biased region" description="Low complexity" evidence="1">
    <location>
        <begin position="700"/>
        <end position="715"/>
    </location>
</feature>
<feature type="compositionally biased region" description="Low complexity" evidence="1">
    <location>
        <begin position="220"/>
        <end position="232"/>
    </location>
</feature>
<feature type="compositionally biased region" description="Pro residues" evidence="1">
    <location>
        <begin position="80"/>
        <end position="92"/>
    </location>
</feature>
<evidence type="ECO:0000313" key="3">
    <source>
        <dbReference type="EMBL" id="ARZ67132.1"/>
    </source>
</evidence>
<dbReference type="EMBL" id="CP021744">
    <property type="protein sequence ID" value="ARZ67132.1"/>
    <property type="molecule type" value="Genomic_DNA"/>
</dbReference>
<feature type="domain" description="PPM-type phosphatase" evidence="2">
    <location>
        <begin position="842"/>
        <end position="1081"/>
    </location>
</feature>
<gene>
    <name evidence="3" type="ORF">SMD11_1471</name>
</gene>
<feature type="compositionally biased region" description="Pro residues" evidence="1">
    <location>
        <begin position="105"/>
        <end position="125"/>
    </location>
</feature>
<feature type="compositionally biased region" description="Pro residues" evidence="1">
    <location>
        <begin position="726"/>
        <end position="744"/>
    </location>
</feature>
<accession>A0A1Z2KYL1</accession>
<proteinExistence type="predicted"/>
<evidence type="ECO:0000259" key="2">
    <source>
        <dbReference type="Pfam" id="PF13672"/>
    </source>
</evidence>
<dbReference type="InterPro" id="IPR001932">
    <property type="entry name" value="PPM-type_phosphatase-like_dom"/>
</dbReference>
<organism evidence="3 4">
    <name type="scientific">Streptomyces albireticuli</name>
    <dbReference type="NCBI Taxonomy" id="1940"/>
    <lineage>
        <taxon>Bacteria</taxon>
        <taxon>Bacillati</taxon>
        <taxon>Actinomycetota</taxon>
        <taxon>Actinomycetes</taxon>
        <taxon>Kitasatosporales</taxon>
        <taxon>Streptomycetaceae</taxon>
        <taxon>Streptomyces</taxon>
    </lineage>
</organism>
<name>A0A1Z2KYL1_9ACTN</name>
<feature type="compositionally biased region" description="Low complexity" evidence="1">
    <location>
        <begin position="56"/>
        <end position="67"/>
    </location>
</feature>
<reference evidence="3 4" key="1">
    <citation type="submission" date="2017-06" db="EMBL/GenBank/DDBJ databases">
        <title>Streptomyces albireticuli Genome sequencing and assembly.</title>
        <authorList>
            <person name="Wang Y."/>
            <person name="Du B."/>
            <person name="Ding Y."/>
            <person name="Liu H."/>
            <person name="Hou Q."/>
            <person name="Liu K."/>
            <person name="Yao L."/>
            <person name="Wang C."/>
        </authorList>
    </citation>
    <scope>NUCLEOTIDE SEQUENCE [LARGE SCALE GENOMIC DNA]</scope>
    <source>
        <strain evidence="3 4">MDJK11</strain>
    </source>
</reference>
<feature type="compositionally biased region" description="Low complexity" evidence="1">
    <location>
        <begin position="325"/>
        <end position="334"/>
    </location>
</feature>
<evidence type="ECO:0000256" key="1">
    <source>
        <dbReference type="SAM" id="MobiDB-lite"/>
    </source>
</evidence>
<feature type="region of interest" description="Disordered" evidence="1">
    <location>
        <begin position="1"/>
        <end position="806"/>
    </location>
</feature>
<feature type="compositionally biased region" description="Low complexity" evidence="1">
    <location>
        <begin position="280"/>
        <end position="308"/>
    </location>
</feature>
<evidence type="ECO:0000313" key="4">
    <source>
        <dbReference type="Proteomes" id="UP000195755"/>
    </source>
</evidence>
<dbReference type="KEGG" id="salj:SMD11_1471"/>
<feature type="compositionally biased region" description="Basic and acidic residues" evidence="1">
    <location>
        <begin position="669"/>
        <end position="694"/>
    </location>
</feature>
<feature type="compositionally biased region" description="Pro residues" evidence="1">
    <location>
        <begin position="384"/>
        <end position="393"/>
    </location>
</feature>
<feature type="compositionally biased region" description="Pro residues" evidence="1">
    <location>
        <begin position="192"/>
        <end position="213"/>
    </location>
</feature>
<feature type="compositionally biased region" description="Pro residues" evidence="1">
    <location>
        <begin position="233"/>
        <end position="243"/>
    </location>
</feature>
<sequence>MYDKNAPDTGSAAKEDSLDERFTSASAVVAAEPRFVKSKAKTAPRPDRPAPPPAGGLPSLPKNYGRPPGRGRPDPADPGLAPPPDPGRPRLPSPTASERIVGDAPPDPRAPQVPPPRVPGPPGVPGRPGRPDLTVPIRKQVQKQNGQDAGRLGGAQAEKPLKPVRHPRPPKASKPPRPRQAAVPEQPTERAPSPPRSSSQPPPRSPSQPPPPSQDRAPRARPATGSWPLRTGPVPPIRPPAPRPPRRAGRPAEPASPTWPDQPAGLTEPPRPPSPGPGRSGQEPPSSLWPNGRTGAARPGPGAPRTGGTEAGQPSSYLPDPQAPRPSAAAGAEPPASPDRPDRQPEPGAPPRSGAASSWWEEQPPTAPEPAPRSSLWPDEPLDGAPPEPPRPPVLGTGTDPSPASWPDAGTPPYGRRQAPRPPDADLMPEPRSSLWSDQPVDTMRSPGGARPEESAPGPVPGEPERPADAMGTEESLPAPGRPDRPLDTTRSSGAVPPEQDRPDPAAGASLWSGQPADPARSPDGPLPEEGPPGPESGAPGRPVGGAWPEGDPRGPVPPPRRSGRPDEPVPPGQGRRQGAGRANGGPVPEPTSVFWPERPAAPAPSAPGRRPRGTGPEGTSVFWPEQPGGPAQRPVQPESVQPESVQPGPGTAMDPASEPSRSSLWPERQPEQRPDRPEGAPRDDGQPPERPAEPPEAAPPASSGRPEPSTALVEPPRPSRRPVRLPEPPAAMWPGRPEQPPGAWPGGRAPRRPEQPPEVLSSAPSPSAGWLTPAVPAESFPEPARQPSRAAEFVGEGPPTYDAEPTAWAVADPDRLGDLVPDTVLDGARYGSVTLRALSLRGDSARYRGEPRRDALLTARFGEGDGALLFVAMAGGTRAAGATHRAARDICAWLGGAVGRSHARLSDDIRGGRRGELKSGLHRLTDRSYGRLRARAAELDLRPEEYTAAVRCLLLTADPACRTRVFFGVGPGGLFRLREGAWQDLDPDPEPFAGLADEPLIGYGAEDRMTVDLGIPTPGLAPVVEPPDVPGEPFRFRASAARPGDTLLLCSAGLAEPLRGEPELGARLAKRWTDGEPPGLAAFLGDVQLRVKGYADDRTACALWEA</sequence>
<protein>
    <recommendedName>
        <fullName evidence="2">PPM-type phosphatase domain-containing protein</fullName>
    </recommendedName>
</protein>
<dbReference type="AlphaFoldDB" id="A0A1Z2KYL1"/>
<feature type="compositionally biased region" description="Basic residues" evidence="1">
    <location>
        <begin position="162"/>
        <end position="177"/>
    </location>
</feature>